<name>A0ABR4HJP9_9EURO</name>
<evidence type="ECO:0000313" key="2">
    <source>
        <dbReference type="EMBL" id="KAL2815708.1"/>
    </source>
</evidence>
<reference evidence="2 3" key="1">
    <citation type="submission" date="2024-07" db="EMBL/GenBank/DDBJ databases">
        <title>Section-level genome sequencing and comparative genomics of Aspergillus sections Usti and Cavernicolus.</title>
        <authorList>
            <consortium name="Lawrence Berkeley National Laboratory"/>
            <person name="Nybo J.L."/>
            <person name="Vesth T.C."/>
            <person name="Theobald S."/>
            <person name="Frisvad J.C."/>
            <person name="Larsen T.O."/>
            <person name="Kjaerboelling I."/>
            <person name="Rothschild-Mancinelli K."/>
            <person name="Lyhne E.K."/>
            <person name="Kogle M.E."/>
            <person name="Barry K."/>
            <person name="Clum A."/>
            <person name="Na H."/>
            <person name="Ledsgaard L."/>
            <person name="Lin J."/>
            <person name="Lipzen A."/>
            <person name="Kuo A."/>
            <person name="Riley R."/>
            <person name="Mondo S."/>
            <person name="Labutti K."/>
            <person name="Haridas S."/>
            <person name="Pangalinan J."/>
            <person name="Salamov A.A."/>
            <person name="Simmons B.A."/>
            <person name="Magnuson J.K."/>
            <person name="Chen J."/>
            <person name="Drula E."/>
            <person name="Henrissat B."/>
            <person name="Wiebenga A."/>
            <person name="Lubbers R.J."/>
            <person name="Gomes A.C."/>
            <person name="Makela M.R."/>
            <person name="Stajich J."/>
            <person name="Grigoriev I.V."/>
            <person name="Mortensen U.H."/>
            <person name="De Vries R.P."/>
            <person name="Baker S.E."/>
            <person name="Andersen M.R."/>
        </authorList>
    </citation>
    <scope>NUCLEOTIDE SEQUENCE [LARGE SCALE GENOMIC DNA]</scope>
    <source>
        <strain evidence="2 3">CBS 588.65</strain>
    </source>
</reference>
<evidence type="ECO:0000256" key="1">
    <source>
        <dbReference type="SAM" id="Phobius"/>
    </source>
</evidence>
<feature type="transmembrane region" description="Helical" evidence="1">
    <location>
        <begin position="51"/>
        <end position="77"/>
    </location>
</feature>
<accession>A0ABR4HJP9</accession>
<gene>
    <name evidence="2" type="ORF">BJX63DRAFT_156584</name>
</gene>
<keyword evidence="3" id="KW-1185">Reference proteome</keyword>
<keyword evidence="1" id="KW-0472">Membrane</keyword>
<dbReference type="EMBL" id="JBFXLT010000026">
    <property type="protein sequence ID" value="KAL2815708.1"/>
    <property type="molecule type" value="Genomic_DNA"/>
</dbReference>
<keyword evidence="1" id="KW-0812">Transmembrane</keyword>
<protein>
    <submittedName>
        <fullName evidence="2">Uncharacterized protein</fullName>
    </submittedName>
</protein>
<evidence type="ECO:0000313" key="3">
    <source>
        <dbReference type="Proteomes" id="UP001610334"/>
    </source>
</evidence>
<comment type="caution">
    <text evidence="2">The sequence shown here is derived from an EMBL/GenBank/DDBJ whole genome shotgun (WGS) entry which is preliminary data.</text>
</comment>
<sequence>MRNKAEGLAYNAYFLSLFLHDAFMLLLLFFSQSYPLYRGFRGTGFPLESCFFFWPHPALCALCMGLCIFTCMTLVGVGRQKS</sequence>
<organism evidence="2 3">
    <name type="scientific">Aspergillus granulosus</name>
    <dbReference type="NCBI Taxonomy" id="176169"/>
    <lineage>
        <taxon>Eukaryota</taxon>
        <taxon>Fungi</taxon>
        <taxon>Dikarya</taxon>
        <taxon>Ascomycota</taxon>
        <taxon>Pezizomycotina</taxon>
        <taxon>Eurotiomycetes</taxon>
        <taxon>Eurotiomycetidae</taxon>
        <taxon>Eurotiales</taxon>
        <taxon>Aspergillaceae</taxon>
        <taxon>Aspergillus</taxon>
        <taxon>Aspergillus subgen. Nidulantes</taxon>
    </lineage>
</organism>
<feature type="transmembrane region" description="Helical" evidence="1">
    <location>
        <begin position="12"/>
        <end position="31"/>
    </location>
</feature>
<proteinExistence type="predicted"/>
<keyword evidence="1" id="KW-1133">Transmembrane helix</keyword>
<dbReference type="Proteomes" id="UP001610334">
    <property type="component" value="Unassembled WGS sequence"/>
</dbReference>